<dbReference type="GO" id="GO:0046872">
    <property type="term" value="F:metal ion binding"/>
    <property type="evidence" value="ECO:0007669"/>
    <property type="project" value="UniProtKB-KW"/>
</dbReference>
<dbReference type="GO" id="GO:0016020">
    <property type="term" value="C:membrane"/>
    <property type="evidence" value="ECO:0007669"/>
    <property type="project" value="InterPro"/>
</dbReference>
<feature type="chain" id="PRO_5031024088" description="EGF-like domain-containing protein" evidence="10">
    <location>
        <begin position="34"/>
        <end position="753"/>
    </location>
</feature>
<evidence type="ECO:0000256" key="4">
    <source>
        <dbReference type="ARBA" id="ARBA00022801"/>
    </source>
</evidence>
<dbReference type="InterPro" id="IPR001577">
    <property type="entry name" value="Peptidase_M8"/>
</dbReference>
<keyword evidence="4" id="KW-0378">Hydrolase</keyword>
<dbReference type="SUPFAM" id="SSF55486">
    <property type="entry name" value="Metalloproteases ('zincins'), catalytic domain"/>
    <property type="match status" value="1"/>
</dbReference>
<keyword evidence="6 8" id="KW-0482">Metalloprotease</keyword>
<dbReference type="GO" id="GO:0005737">
    <property type="term" value="C:cytoplasm"/>
    <property type="evidence" value="ECO:0007669"/>
    <property type="project" value="TreeGrafter"/>
</dbReference>
<protein>
    <recommendedName>
        <fullName evidence="12">EGF-like domain-containing protein</fullName>
    </recommendedName>
</protein>
<evidence type="ECO:0000256" key="1">
    <source>
        <dbReference type="ARBA" id="ARBA00005860"/>
    </source>
</evidence>
<evidence type="ECO:0000256" key="7">
    <source>
        <dbReference type="PIRSR" id="PIRSR601577-1"/>
    </source>
</evidence>
<evidence type="ECO:0000313" key="11">
    <source>
        <dbReference type="EMBL" id="CAD8311854.1"/>
    </source>
</evidence>
<keyword evidence="5 8" id="KW-0862">Zinc</keyword>
<evidence type="ECO:0000256" key="5">
    <source>
        <dbReference type="ARBA" id="ARBA00022833"/>
    </source>
</evidence>
<gene>
    <name evidence="11" type="ORF">TDUB1175_LOCUS10643</name>
</gene>
<evidence type="ECO:0000256" key="6">
    <source>
        <dbReference type="ARBA" id="ARBA00023049"/>
    </source>
</evidence>
<evidence type="ECO:0000256" key="3">
    <source>
        <dbReference type="ARBA" id="ARBA00022723"/>
    </source>
</evidence>
<dbReference type="EMBL" id="HBED01021365">
    <property type="protein sequence ID" value="CAD8311854.1"/>
    <property type="molecule type" value="Transcribed_RNA"/>
</dbReference>
<dbReference type="GO" id="GO:0004222">
    <property type="term" value="F:metalloendopeptidase activity"/>
    <property type="evidence" value="ECO:0007669"/>
    <property type="project" value="InterPro"/>
</dbReference>
<dbReference type="AlphaFoldDB" id="A0A7R9W347"/>
<feature type="active site" evidence="7">
    <location>
        <position position="273"/>
    </location>
</feature>
<feature type="binding site" evidence="8">
    <location>
        <position position="272"/>
    </location>
    <ligand>
        <name>Zn(2+)</name>
        <dbReference type="ChEBI" id="CHEBI:29105"/>
        <note>catalytic</note>
    </ligand>
</feature>
<evidence type="ECO:0000256" key="10">
    <source>
        <dbReference type="SAM" id="SignalP"/>
    </source>
</evidence>
<keyword evidence="3 8" id="KW-0479">Metal-binding</keyword>
<keyword evidence="2" id="KW-0645">Protease</keyword>
<evidence type="ECO:0000256" key="8">
    <source>
        <dbReference type="PIRSR" id="PIRSR601577-2"/>
    </source>
</evidence>
<dbReference type="PANTHER" id="PTHR10942:SF0">
    <property type="entry name" value="LEISHMANOLYSIN-LIKE PEPTIDASE"/>
    <property type="match status" value="1"/>
</dbReference>
<organism evidence="11">
    <name type="scientific">Pseudictyota dubia</name>
    <dbReference type="NCBI Taxonomy" id="2749911"/>
    <lineage>
        <taxon>Eukaryota</taxon>
        <taxon>Sar</taxon>
        <taxon>Stramenopiles</taxon>
        <taxon>Ochrophyta</taxon>
        <taxon>Bacillariophyta</taxon>
        <taxon>Mediophyceae</taxon>
        <taxon>Biddulphiophycidae</taxon>
        <taxon>Eupodiscales</taxon>
        <taxon>Odontellaceae</taxon>
        <taxon>Pseudictyota</taxon>
    </lineage>
</organism>
<feature type="binding site" evidence="8">
    <location>
        <position position="276"/>
    </location>
    <ligand>
        <name>Zn(2+)</name>
        <dbReference type="ChEBI" id="CHEBI:29105"/>
        <note>catalytic</note>
    </ligand>
</feature>
<comment type="similarity">
    <text evidence="1">Belongs to the peptidase M8 family.</text>
</comment>
<proteinExistence type="inferred from homology"/>
<evidence type="ECO:0000256" key="2">
    <source>
        <dbReference type="ARBA" id="ARBA00022670"/>
    </source>
</evidence>
<feature type="binding site" evidence="8">
    <location>
        <position position="375"/>
    </location>
    <ligand>
        <name>Zn(2+)</name>
        <dbReference type="ChEBI" id="CHEBI:29105"/>
        <note>catalytic</note>
    </ligand>
</feature>
<dbReference type="Pfam" id="PF01457">
    <property type="entry name" value="Peptidase_M8"/>
    <property type="match status" value="1"/>
</dbReference>
<dbReference type="Gene3D" id="3.10.170.20">
    <property type="match status" value="1"/>
</dbReference>
<accession>A0A7R9W347</accession>
<name>A0A7R9W347_9STRA</name>
<dbReference type="GO" id="GO:0006508">
    <property type="term" value="P:proteolysis"/>
    <property type="evidence" value="ECO:0007669"/>
    <property type="project" value="UniProtKB-KW"/>
</dbReference>
<dbReference type="Gene3D" id="3.90.132.10">
    <property type="entry name" value="Leishmanolysin , domain 2"/>
    <property type="match status" value="1"/>
</dbReference>
<feature type="region of interest" description="Disordered" evidence="9">
    <location>
        <begin position="666"/>
        <end position="694"/>
    </location>
</feature>
<dbReference type="GO" id="GO:0007155">
    <property type="term" value="P:cell adhesion"/>
    <property type="evidence" value="ECO:0007669"/>
    <property type="project" value="InterPro"/>
</dbReference>
<reference evidence="11" key="1">
    <citation type="submission" date="2021-01" db="EMBL/GenBank/DDBJ databases">
        <authorList>
            <person name="Corre E."/>
            <person name="Pelletier E."/>
            <person name="Niang G."/>
            <person name="Scheremetjew M."/>
            <person name="Finn R."/>
            <person name="Kale V."/>
            <person name="Holt S."/>
            <person name="Cochrane G."/>
            <person name="Meng A."/>
            <person name="Brown T."/>
            <person name="Cohen L."/>
        </authorList>
    </citation>
    <scope>NUCLEOTIDE SEQUENCE</scope>
    <source>
        <strain evidence="11">CCMP147</strain>
    </source>
</reference>
<sequence>MKPFCRRQHSSSRCGVRHLGFISFALSLATCSASPFSTEASASRRAGTWSRVTHPAAKARAEKVLRNAFRPYDESSGRSIAYGDGHPYERRRRLNARGDAVGEDLIDHDQIAYALGKSSHQPLRIHFLTDALDEARGQSDVKDRKIDALEQTVLPAIANEWSRALSVFPVQDVISVPRDACFGLVNLQRSIDVGGADIVIVVDVASREDLACTPEGNNALAVAAPCEADQWDRPIIGFMNFCLEKDIRDTDNDYQNPNMDEVIAQMTSIGTHEAGHCLGMVGDLLKYFRDPETGEPLTSRPFRQERVACVDGAVRNEYRPSRDVLAEGATANGARYFELVTPRIATVARNHFNCASLRGARLENQPTSESCFGSHFDERLFFTELMGPVYSSFSNALSPMTMAFFEDSSWYIANYSASVPSTFGHGAGCDFVYKDCIQDGDVPEYSKGFFCNQRVQMDSFGRVMNTEVTCDPTRTHKAVCDLALRDEVAGLPDTDIPDPFQYFPEDQDLGAFSMWLADFCPIATIDYMDCQDATNVRTSEYFGTDSRCYDVRVDDIWQGTKVGNSMCFKTICNADRNVVELEVRGSRIVCDYDGQVHSLGEISGSAELECPRFAVVCPELICPGNCAGRGVCNWESASGPTCECFDEADTSPGCFGSAKGNYLSRLTPAPTPRPTMSPPISQGQPDDSLRPAPTPSYTIPNSIFKTEKPVYEGPIIILGPSAGSTMSSAPRITNHLIIYCSTAVVLVLTMLCG</sequence>
<feature type="signal peptide" evidence="10">
    <location>
        <begin position="1"/>
        <end position="33"/>
    </location>
</feature>
<evidence type="ECO:0008006" key="12">
    <source>
        <dbReference type="Google" id="ProtNLM"/>
    </source>
</evidence>
<dbReference type="Gene3D" id="2.10.55.10">
    <property type="entry name" value="Leishmanolysin domain 3"/>
    <property type="match status" value="1"/>
</dbReference>
<evidence type="ECO:0000256" key="9">
    <source>
        <dbReference type="SAM" id="MobiDB-lite"/>
    </source>
</evidence>
<keyword evidence="10" id="KW-0732">Signal</keyword>
<dbReference type="PANTHER" id="PTHR10942">
    <property type="entry name" value="LEISHMANOLYSIN-LIKE PEPTIDASE"/>
    <property type="match status" value="1"/>
</dbReference>
<comment type="cofactor">
    <cofactor evidence="8">
        <name>Zn(2+)</name>
        <dbReference type="ChEBI" id="CHEBI:29105"/>
    </cofactor>
    <text evidence="8">Binds 1 zinc ion per subunit.</text>
</comment>